<proteinExistence type="predicted"/>
<dbReference type="EMBL" id="GL732537">
    <property type="protein sequence ID" value="EFX83504.1"/>
    <property type="molecule type" value="Genomic_DNA"/>
</dbReference>
<dbReference type="AlphaFoldDB" id="E9GAP9"/>
<evidence type="ECO:0000256" key="1">
    <source>
        <dbReference type="SAM" id="Phobius"/>
    </source>
</evidence>
<dbReference type="InParanoid" id="E9GAP9"/>
<dbReference type="HOGENOM" id="CLU_2212534_0_0_1"/>
<dbReference type="KEGG" id="dpx:DAPPUDRAFT_315752"/>
<evidence type="ECO:0000313" key="2">
    <source>
        <dbReference type="EMBL" id="EFX83504.1"/>
    </source>
</evidence>
<organism evidence="2 3">
    <name type="scientific">Daphnia pulex</name>
    <name type="common">Water flea</name>
    <dbReference type="NCBI Taxonomy" id="6669"/>
    <lineage>
        <taxon>Eukaryota</taxon>
        <taxon>Metazoa</taxon>
        <taxon>Ecdysozoa</taxon>
        <taxon>Arthropoda</taxon>
        <taxon>Crustacea</taxon>
        <taxon>Branchiopoda</taxon>
        <taxon>Diplostraca</taxon>
        <taxon>Cladocera</taxon>
        <taxon>Anomopoda</taxon>
        <taxon>Daphniidae</taxon>
        <taxon>Daphnia</taxon>
    </lineage>
</organism>
<reference evidence="2 3" key="1">
    <citation type="journal article" date="2011" name="Science">
        <title>The ecoresponsive genome of Daphnia pulex.</title>
        <authorList>
            <person name="Colbourne J.K."/>
            <person name="Pfrender M.E."/>
            <person name="Gilbert D."/>
            <person name="Thomas W.K."/>
            <person name="Tucker A."/>
            <person name="Oakley T.H."/>
            <person name="Tokishita S."/>
            <person name="Aerts A."/>
            <person name="Arnold G.J."/>
            <person name="Basu M.K."/>
            <person name="Bauer D.J."/>
            <person name="Caceres C.E."/>
            <person name="Carmel L."/>
            <person name="Casola C."/>
            <person name="Choi J.H."/>
            <person name="Detter J.C."/>
            <person name="Dong Q."/>
            <person name="Dusheyko S."/>
            <person name="Eads B.D."/>
            <person name="Frohlich T."/>
            <person name="Geiler-Samerotte K.A."/>
            <person name="Gerlach D."/>
            <person name="Hatcher P."/>
            <person name="Jogdeo S."/>
            <person name="Krijgsveld J."/>
            <person name="Kriventseva E.V."/>
            <person name="Kultz D."/>
            <person name="Laforsch C."/>
            <person name="Lindquist E."/>
            <person name="Lopez J."/>
            <person name="Manak J.R."/>
            <person name="Muller J."/>
            <person name="Pangilinan J."/>
            <person name="Patwardhan R.P."/>
            <person name="Pitluck S."/>
            <person name="Pritham E.J."/>
            <person name="Rechtsteiner A."/>
            <person name="Rho M."/>
            <person name="Rogozin I.B."/>
            <person name="Sakarya O."/>
            <person name="Salamov A."/>
            <person name="Schaack S."/>
            <person name="Shapiro H."/>
            <person name="Shiga Y."/>
            <person name="Skalitzky C."/>
            <person name="Smith Z."/>
            <person name="Souvorov A."/>
            <person name="Sung W."/>
            <person name="Tang Z."/>
            <person name="Tsuchiya D."/>
            <person name="Tu H."/>
            <person name="Vos H."/>
            <person name="Wang M."/>
            <person name="Wolf Y.I."/>
            <person name="Yamagata H."/>
            <person name="Yamada T."/>
            <person name="Ye Y."/>
            <person name="Shaw J.R."/>
            <person name="Andrews J."/>
            <person name="Crease T.J."/>
            <person name="Tang H."/>
            <person name="Lucas S.M."/>
            <person name="Robertson H.M."/>
            <person name="Bork P."/>
            <person name="Koonin E.V."/>
            <person name="Zdobnov E.M."/>
            <person name="Grigoriev I.V."/>
            <person name="Lynch M."/>
            <person name="Boore J.L."/>
        </authorList>
    </citation>
    <scope>NUCLEOTIDE SEQUENCE [LARGE SCALE GENOMIC DNA]</scope>
</reference>
<keyword evidence="1" id="KW-0472">Membrane</keyword>
<dbReference type="Proteomes" id="UP000000305">
    <property type="component" value="Unassembled WGS sequence"/>
</dbReference>
<sequence length="107" mass="12140">MVNCGIVLLLSMASLKAGLIIGVLRLLDMAVHHQRAYVHLQEAEYYTYTYATPVYYTEEFKCYCASRNDKGCTINASQCPTTTYAAHNFTEAPKYYTIKAQPIRNQT</sequence>
<gene>
    <name evidence="2" type="ORF">DAPPUDRAFT_315752</name>
</gene>
<evidence type="ECO:0000313" key="3">
    <source>
        <dbReference type="Proteomes" id="UP000000305"/>
    </source>
</evidence>
<keyword evidence="1" id="KW-1133">Transmembrane helix</keyword>
<accession>E9GAP9</accession>
<protein>
    <submittedName>
        <fullName evidence="2">Uncharacterized protein</fullName>
    </submittedName>
</protein>
<keyword evidence="1" id="KW-0812">Transmembrane</keyword>
<name>E9GAP9_DAPPU</name>
<feature type="transmembrane region" description="Helical" evidence="1">
    <location>
        <begin position="6"/>
        <end position="27"/>
    </location>
</feature>
<keyword evidence="3" id="KW-1185">Reference proteome</keyword>